<evidence type="ECO:0000256" key="2">
    <source>
        <dbReference type="ARBA" id="ARBA00022630"/>
    </source>
</evidence>
<keyword evidence="2" id="KW-0285">Flavoprotein</keyword>
<dbReference type="PRINTS" id="PR00368">
    <property type="entry name" value="FADPNR"/>
</dbReference>
<dbReference type="InterPro" id="IPR036188">
    <property type="entry name" value="FAD/NAD-bd_sf"/>
</dbReference>
<feature type="domain" description="FAD/NAD(P)-binding" evidence="7">
    <location>
        <begin position="12"/>
        <end position="344"/>
    </location>
</feature>
<dbReference type="PANTHER" id="PTHR43706">
    <property type="entry name" value="NADH DEHYDROGENASE"/>
    <property type="match status" value="1"/>
</dbReference>
<dbReference type="VEuPathDB" id="TriTrypDB:Tc_MARK_3517"/>
<dbReference type="VEuPathDB" id="TriTrypDB:ECC02_000560"/>
<dbReference type="VEuPathDB" id="TriTrypDB:TcCLB.506839.70"/>
<gene>
    <name evidence="10" type="ORF">C3747_33g182</name>
    <name evidence="9" type="ORF">ECC02_000560</name>
</gene>
<evidence type="ECO:0000256" key="3">
    <source>
        <dbReference type="ARBA" id="ARBA00022827"/>
    </source>
</evidence>
<dbReference type="GO" id="GO:0003954">
    <property type="term" value="F:NADH dehydrogenase activity"/>
    <property type="evidence" value="ECO:0007669"/>
    <property type="project" value="InterPro"/>
</dbReference>
<evidence type="ECO:0000313" key="11">
    <source>
        <dbReference type="Proteomes" id="UP000246078"/>
    </source>
</evidence>
<dbReference type="SUPFAM" id="SSF51905">
    <property type="entry name" value="FAD/NAD(P)-binding domain"/>
    <property type="match status" value="2"/>
</dbReference>
<dbReference type="VEuPathDB" id="TriTrypDB:TcCLB.508717.20"/>
<dbReference type="InterPro" id="IPR023753">
    <property type="entry name" value="FAD/NAD-binding_dom"/>
</dbReference>
<dbReference type="VEuPathDB" id="TriTrypDB:TcG_00483"/>
<dbReference type="OMA" id="HVDVLTN"/>
<evidence type="ECO:0000259" key="7">
    <source>
        <dbReference type="Pfam" id="PF07992"/>
    </source>
</evidence>
<reference evidence="9 12" key="2">
    <citation type="journal article" date="2019" name="Genome Biol. Evol.">
        <title>Nanopore Sequencing Significantly Improves Genome Assembly of the Protozoan Parasite Trypanosoma cruzi.</title>
        <authorList>
            <person name="Diaz-Viraque F."/>
            <person name="Pita S."/>
            <person name="Greif G."/>
            <person name="de Souza R.C.M."/>
            <person name="Iraola G."/>
            <person name="Robello C."/>
        </authorList>
    </citation>
    <scope>NUCLEOTIDE SEQUENCE [LARGE SCALE GENOMIC DNA]</scope>
    <source>
        <strain evidence="9 12">Berenice</strain>
    </source>
</reference>
<keyword evidence="4" id="KW-0560">Oxidoreductase</keyword>
<feature type="domain" description="External alternative NADH-ubiquinone oxidoreductase-like C-terminal" evidence="8">
    <location>
        <begin position="369"/>
        <end position="431"/>
    </location>
</feature>
<dbReference type="OrthoDB" id="3244603at2759"/>
<accession>A0A2V2X1W3</accession>
<dbReference type="Gene3D" id="3.50.50.100">
    <property type="match status" value="1"/>
</dbReference>
<dbReference type="EMBL" id="PRFC01000033">
    <property type="protein sequence ID" value="PWV14808.1"/>
    <property type="molecule type" value="Genomic_DNA"/>
</dbReference>
<dbReference type="Pfam" id="PF07992">
    <property type="entry name" value="Pyr_redox_2"/>
    <property type="match status" value="1"/>
</dbReference>
<dbReference type="Proteomes" id="UP000246078">
    <property type="component" value="Unassembled WGS sequence"/>
</dbReference>
<proteinExistence type="inferred from homology"/>
<dbReference type="VEuPathDB" id="TriTrypDB:C3747_33g182"/>
<evidence type="ECO:0000313" key="9">
    <source>
        <dbReference type="EMBL" id="KAF5226436.1"/>
    </source>
</evidence>
<dbReference type="Pfam" id="PF22366">
    <property type="entry name" value="NDH2_C"/>
    <property type="match status" value="1"/>
</dbReference>
<comment type="caution">
    <text evidence="10">The sequence shown here is derived from an EMBL/GenBank/DDBJ whole genome shotgun (WGS) entry which is preliminary data.</text>
</comment>
<dbReference type="InterPro" id="IPR045024">
    <property type="entry name" value="NDH-2"/>
</dbReference>
<dbReference type="VEuPathDB" id="TriTrypDB:TcCL_ESM07870"/>
<dbReference type="InterPro" id="IPR054585">
    <property type="entry name" value="NDH2-like_C"/>
</dbReference>
<reference evidence="10 11" key="1">
    <citation type="journal article" date="2018" name="Microb. Genom.">
        <title>Expanding an expanded genome: long-read sequencing of Trypanosoma cruzi.</title>
        <authorList>
            <person name="Berna L."/>
            <person name="Rodriguez M."/>
            <person name="Chiribao M.L."/>
            <person name="Parodi-Talice A."/>
            <person name="Pita S."/>
            <person name="Rijo G."/>
            <person name="Alvarez-Valin F."/>
            <person name="Robello C."/>
        </authorList>
    </citation>
    <scope>NUCLEOTIDE SEQUENCE [LARGE SCALE GENOMIC DNA]</scope>
    <source>
        <strain evidence="10 11">TCC</strain>
    </source>
</reference>
<dbReference type="VEuPathDB" id="TriTrypDB:BCY84_11212"/>
<dbReference type="VEuPathDB" id="TriTrypDB:TCSYLVIO_004732"/>
<evidence type="ECO:0000259" key="8">
    <source>
        <dbReference type="Pfam" id="PF22366"/>
    </source>
</evidence>
<dbReference type="PANTHER" id="PTHR43706:SF13">
    <property type="entry name" value="NADH DEHYDROGENASE-RELATED"/>
    <property type="match status" value="1"/>
</dbReference>
<dbReference type="SMR" id="A0A2V2X1W3"/>
<organism evidence="10 11">
    <name type="scientific">Trypanosoma cruzi</name>
    <dbReference type="NCBI Taxonomy" id="5693"/>
    <lineage>
        <taxon>Eukaryota</taxon>
        <taxon>Discoba</taxon>
        <taxon>Euglenozoa</taxon>
        <taxon>Kinetoplastea</taxon>
        <taxon>Metakinetoplastina</taxon>
        <taxon>Trypanosomatida</taxon>
        <taxon>Trypanosomatidae</taxon>
        <taxon>Trypanosoma</taxon>
        <taxon>Schizotrypanum</taxon>
    </lineage>
</organism>
<keyword evidence="3" id="KW-0274">FAD</keyword>
<evidence type="ECO:0000313" key="12">
    <source>
        <dbReference type="Proteomes" id="UP000583944"/>
    </source>
</evidence>
<dbReference type="VEuPathDB" id="TriTrypDB:TCDM_02932"/>
<dbReference type="VEuPathDB" id="TriTrypDB:TcYC6_0123310"/>
<name>A0A2V2X1W3_TRYCR</name>
<dbReference type="VEuPathDB" id="TriTrypDB:TcBrA4_0013760"/>
<evidence type="ECO:0000256" key="1">
    <source>
        <dbReference type="ARBA" id="ARBA00005272"/>
    </source>
</evidence>
<reference evidence="9" key="3">
    <citation type="submission" date="2020-04" db="EMBL/GenBank/DDBJ databases">
        <authorList>
            <person name="Diaz Viraque F."/>
        </authorList>
    </citation>
    <scope>NUCLEOTIDE SEQUENCE</scope>
    <source>
        <strain evidence="9">Berenice</strain>
    </source>
</reference>
<comment type="similarity">
    <text evidence="1">Belongs to the NADH dehydrogenase family.</text>
</comment>
<evidence type="ECO:0000256" key="6">
    <source>
        <dbReference type="SAM" id="MobiDB-lite"/>
    </source>
</evidence>
<feature type="region of interest" description="Disordered" evidence="6">
    <location>
        <begin position="493"/>
        <end position="512"/>
    </location>
</feature>
<dbReference type="GO" id="GO:0005739">
    <property type="term" value="C:mitochondrion"/>
    <property type="evidence" value="ECO:0007669"/>
    <property type="project" value="TreeGrafter"/>
</dbReference>
<dbReference type="EMBL" id="JABDHM010000002">
    <property type="protein sequence ID" value="KAF5226436.1"/>
    <property type="molecule type" value="Genomic_DNA"/>
</dbReference>
<sequence>MLRPTHAVLRPNVVVVGTGWAGAYFTRNLNCKLANLQVLSVRNHCVFTPLLPQTTTGTLEFRAVCEPISRIQPALATLPNRFYRCVVYGVNFDEKEVNCVGVGVVDTNFNATVQTFNIKYDKLILAHGARPNTFNVPGVMDNAFFLREVNEARGIRKRLVQNIMVADLPTTDLEEAKRLLHVVVVGGGPTGVEFAATVADFFRDDVRKINHKLVEFCKVTVLEAGEVFGMFDLRVRNWGKRRLDALGVRIVKGAVVAVNNKEVVTKDGIVIRTGLVVWSTGVGPSSLTKDLDVDRTSRGRISIDDHLRVLRKGAPIPDVFAIGDCAANEKLPLPTLAAVASRQGVYLAKKVNGELSNKPIMAPFEYRSLGSMVSLGDNAALVELNVPTKFDFVGLKALFFWRSAYLSILGSWRNKLYVLVNWVGSAVFGRDTTFIGDLSEDRVWRTLAAEEVSREYARKKAFAKLKMMETKTTITAETLEMGAEMGYIVGQSDKAEDSSTAEAKDTPNTKPQ</sequence>
<evidence type="ECO:0000256" key="5">
    <source>
        <dbReference type="ARBA" id="ARBA00023027"/>
    </source>
</evidence>
<dbReference type="Proteomes" id="UP000583944">
    <property type="component" value="Unassembled WGS sequence"/>
</dbReference>
<dbReference type="AlphaFoldDB" id="A0A2V2X1W3"/>
<keyword evidence="5" id="KW-0520">NAD</keyword>
<evidence type="ECO:0000256" key="4">
    <source>
        <dbReference type="ARBA" id="ARBA00023002"/>
    </source>
</evidence>
<dbReference type="VEuPathDB" id="TriTrypDB:C4B63_14g148"/>
<protein>
    <submittedName>
        <fullName evidence="10">Putative NADH dehydrogenase</fullName>
    </submittedName>
</protein>
<evidence type="ECO:0000313" key="10">
    <source>
        <dbReference type="EMBL" id="PWV14808.1"/>
    </source>
</evidence>